<gene>
    <name evidence="1" type="ORF">Tco_0727437</name>
</gene>
<keyword evidence="2" id="KW-1185">Reference proteome</keyword>
<sequence length="212" mass="23839">MKEQAYNKDRDQDHKSLTTKEISFDLMKECHNELTLGEIVSLKIVKPTRILAGHRHQMVFCSHAVSNDLLPAKLKEVLYDNQFEQHWLQAENDRQVVGFGAEMVTDETYGFRGWNWWVWGLKSGCLGLSLQPVQRARNLPSPKRCLYSGPAWLSSHTGIDNEAASSMTHVAEDDETQSTEGLTILASAGVFGYRLGTAVAVAKHAGVRQRRK</sequence>
<evidence type="ECO:0000313" key="1">
    <source>
        <dbReference type="EMBL" id="GJS77556.1"/>
    </source>
</evidence>
<comment type="caution">
    <text evidence="1">The sequence shown here is derived from an EMBL/GenBank/DDBJ whole genome shotgun (WGS) entry which is preliminary data.</text>
</comment>
<organism evidence="1 2">
    <name type="scientific">Tanacetum coccineum</name>
    <dbReference type="NCBI Taxonomy" id="301880"/>
    <lineage>
        <taxon>Eukaryota</taxon>
        <taxon>Viridiplantae</taxon>
        <taxon>Streptophyta</taxon>
        <taxon>Embryophyta</taxon>
        <taxon>Tracheophyta</taxon>
        <taxon>Spermatophyta</taxon>
        <taxon>Magnoliopsida</taxon>
        <taxon>eudicotyledons</taxon>
        <taxon>Gunneridae</taxon>
        <taxon>Pentapetalae</taxon>
        <taxon>asterids</taxon>
        <taxon>campanulids</taxon>
        <taxon>Asterales</taxon>
        <taxon>Asteraceae</taxon>
        <taxon>Asteroideae</taxon>
        <taxon>Anthemideae</taxon>
        <taxon>Anthemidinae</taxon>
        <taxon>Tanacetum</taxon>
    </lineage>
</organism>
<protein>
    <submittedName>
        <fullName evidence="1">Uncharacterized protein</fullName>
    </submittedName>
</protein>
<reference evidence="1" key="2">
    <citation type="submission" date="2022-01" db="EMBL/GenBank/DDBJ databases">
        <authorList>
            <person name="Yamashiro T."/>
            <person name="Shiraishi A."/>
            <person name="Satake H."/>
            <person name="Nakayama K."/>
        </authorList>
    </citation>
    <scope>NUCLEOTIDE SEQUENCE</scope>
</reference>
<dbReference type="Proteomes" id="UP001151760">
    <property type="component" value="Unassembled WGS sequence"/>
</dbReference>
<accession>A0ABQ4YJD2</accession>
<proteinExistence type="predicted"/>
<dbReference type="EMBL" id="BQNB010010456">
    <property type="protein sequence ID" value="GJS77556.1"/>
    <property type="molecule type" value="Genomic_DNA"/>
</dbReference>
<name>A0ABQ4YJD2_9ASTR</name>
<reference evidence="1" key="1">
    <citation type="journal article" date="2022" name="Int. J. Mol. Sci.">
        <title>Draft Genome of Tanacetum Coccineum: Genomic Comparison of Closely Related Tanacetum-Family Plants.</title>
        <authorList>
            <person name="Yamashiro T."/>
            <person name="Shiraishi A."/>
            <person name="Nakayama K."/>
            <person name="Satake H."/>
        </authorList>
    </citation>
    <scope>NUCLEOTIDE SEQUENCE</scope>
</reference>
<evidence type="ECO:0000313" key="2">
    <source>
        <dbReference type="Proteomes" id="UP001151760"/>
    </source>
</evidence>